<dbReference type="SUPFAM" id="SSF111321">
    <property type="entry name" value="AF1104-like"/>
    <property type="match status" value="1"/>
</dbReference>
<evidence type="ECO:0000313" key="3">
    <source>
        <dbReference type="Proteomes" id="UP000001876"/>
    </source>
</evidence>
<evidence type="ECO:0000256" key="1">
    <source>
        <dbReference type="SAM" id="MobiDB-lite"/>
    </source>
</evidence>
<dbReference type="RefSeq" id="XP_003062264.1">
    <property type="nucleotide sequence ID" value="XM_003062218.1"/>
</dbReference>
<feature type="region of interest" description="Disordered" evidence="1">
    <location>
        <begin position="55"/>
        <end position="76"/>
    </location>
</feature>
<sequence length="275" mass="29705">MASACGLLRAASAARPFAPSSSSARCRAALSSSRRRRRRAARVVDVSARAVIDVENDDEEERFPPPPPPSLGPGPLPLLDPTKGYTHVSPGVCDACANDVDARIAWVALLLGQLPSHRANATRTRDMLVGEGKLEDAETFMDRYALWERDYEAYLASVSLDDKAPGEGATLLDMVREKERLLRARGFDDLFAGMKAEENEIATALYRPIGLEIDDIWEPTPGAWYGPGEHPDPNAKANMIRAVIECCLAGNLFDAGSASAVQARSTGPRTTASAW</sequence>
<organism evidence="3">
    <name type="scientific">Micromonas pusilla (strain CCMP1545)</name>
    <name type="common">Picoplanktonic green alga</name>
    <dbReference type="NCBI Taxonomy" id="564608"/>
    <lineage>
        <taxon>Eukaryota</taxon>
        <taxon>Viridiplantae</taxon>
        <taxon>Chlorophyta</taxon>
        <taxon>Mamiellophyceae</taxon>
        <taxon>Mamiellales</taxon>
        <taxon>Mamiellaceae</taxon>
        <taxon>Micromonas</taxon>
    </lineage>
</organism>
<evidence type="ECO:0000313" key="2">
    <source>
        <dbReference type="EMBL" id="EEH53976.1"/>
    </source>
</evidence>
<dbReference type="Proteomes" id="UP000001876">
    <property type="component" value="Unassembled WGS sequence"/>
</dbReference>
<accession>C1N2B3</accession>
<dbReference type="KEGG" id="mpp:MICPUCDRAFT_51918"/>
<reference evidence="2 3" key="1">
    <citation type="journal article" date="2009" name="Science">
        <title>Green evolution and dynamic adaptations revealed by genomes of the marine picoeukaryotes Micromonas.</title>
        <authorList>
            <person name="Worden A.Z."/>
            <person name="Lee J.H."/>
            <person name="Mock T."/>
            <person name="Rouze P."/>
            <person name="Simmons M.P."/>
            <person name="Aerts A.L."/>
            <person name="Allen A.E."/>
            <person name="Cuvelier M.L."/>
            <person name="Derelle E."/>
            <person name="Everett M.V."/>
            <person name="Foulon E."/>
            <person name="Grimwood J."/>
            <person name="Gundlach H."/>
            <person name="Henrissat B."/>
            <person name="Napoli C."/>
            <person name="McDonald S.M."/>
            <person name="Parker M.S."/>
            <person name="Rombauts S."/>
            <person name="Salamov A."/>
            <person name="Von Dassow P."/>
            <person name="Badger J.H."/>
            <person name="Coutinho P.M."/>
            <person name="Demir E."/>
            <person name="Dubchak I."/>
            <person name="Gentemann C."/>
            <person name="Eikrem W."/>
            <person name="Gready J.E."/>
            <person name="John U."/>
            <person name="Lanier W."/>
            <person name="Lindquist E.A."/>
            <person name="Lucas S."/>
            <person name="Mayer K.F."/>
            <person name="Moreau H."/>
            <person name="Not F."/>
            <person name="Otillar R."/>
            <person name="Panaud O."/>
            <person name="Pangilinan J."/>
            <person name="Paulsen I."/>
            <person name="Piegu B."/>
            <person name="Poliakov A."/>
            <person name="Robbens S."/>
            <person name="Schmutz J."/>
            <person name="Toulza E."/>
            <person name="Wyss T."/>
            <person name="Zelensky A."/>
            <person name="Zhou K."/>
            <person name="Armbrust E.V."/>
            <person name="Bhattacharya D."/>
            <person name="Goodenough U.W."/>
            <person name="Van de Peer Y."/>
            <person name="Grigoriev I.V."/>
        </authorList>
    </citation>
    <scope>NUCLEOTIDE SEQUENCE [LARGE SCALE GENOMIC DNA]</scope>
    <source>
        <strain evidence="2 3">CCMP1545</strain>
    </source>
</reference>
<proteinExistence type="predicted"/>
<name>C1N2B3_MICPC</name>
<feature type="compositionally biased region" description="Pro residues" evidence="1">
    <location>
        <begin position="64"/>
        <end position="76"/>
    </location>
</feature>
<gene>
    <name evidence="2" type="ORF">MICPUCDRAFT_51918</name>
</gene>
<dbReference type="InterPro" id="IPR036075">
    <property type="entry name" value="ARMT-1-like_metal-bd_sf"/>
</dbReference>
<dbReference type="GeneID" id="9687703"/>
<keyword evidence="3" id="KW-1185">Reference proteome</keyword>
<protein>
    <submittedName>
        <fullName evidence="2">Predicted protein</fullName>
    </submittedName>
</protein>
<dbReference type="STRING" id="564608.C1N2B3"/>
<dbReference type="AlphaFoldDB" id="C1N2B3"/>
<dbReference type="EMBL" id="GG663745">
    <property type="protein sequence ID" value="EEH53976.1"/>
    <property type="molecule type" value="Genomic_DNA"/>
</dbReference>